<evidence type="ECO:0000313" key="2">
    <source>
        <dbReference type="Proteomes" id="UP000186535"/>
    </source>
</evidence>
<dbReference type="Proteomes" id="UP000186535">
    <property type="component" value="Unassembled WGS sequence"/>
</dbReference>
<name>A0A1C4ARE1_BACCE</name>
<gene>
    <name evidence="1" type="ORF">BJR07_16380</name>
</gene>
<sequence>MIISVDTGKIKKKLPYQEEYEKWKVNLSSEDFNRITYELNQMINEDEIHTSGWMPGSNWMGTAFEPIYHACNRNQTQAALFFGLIVYKVFMDREETWACGRFDLYGKNIKSLTYFRVKS</sequence>
<dbReference type="AlphaFoldDB" id="A0A1C4ARE1"/>
<accession>A0A1C4ARE1</accession>
<dbReference type="RefSeq" id="WP_073517489.1">
    <property type="nucleotide sequence ID" value="NZ_MPOM01000001.1"/>
</dbReference>
<reference evidence="1 2" key="1">
    <citation type="submission" date="2016-11" db="EMBL/GenBank/DDBJ databases">
        <title>Identification of Bacillus cereus isolated from egg-white.</title>
        <authorList>
            <person name="Soni A."/>
            <person name="Oey I."/>
            <person name="Silcock P."/>
            <person name="Bremer P."/>
        </authorList>
    </citation>
    <scope>NUCLEOTIDE SEQUENCE [LARGE SCALE GENOMIC DNA]</scope>
    <source>
        <strain evidence="1 2">NZAS03</strain>
    </source>
</reference>
<evidence type="ECO:0000313" key="1">
    <source>
        <dbReference type="EMBL" id="OKA37238.1"/>
    </source>
</evidence>
<proteinExistence type="predicted"/>
<comment type="caution">
    <text evidence="1">The sequence shown here is derived from an EMBL/GenBank/DDBJ whole genome shotgun (WGS) entry which is preliminary data.</text>
</comment>
<organism evidence="1 2">
    <name type="scientific">Bacillus cereus</name>
    <dbReference type="NCBI Taxonomy" id="1396"/>
    <lineage>
        <taxon>Bacteria</taxon>
        <taxon>Bacillati</taxon>
        <taxon>Bacillota</taxon>
        <taxon>Bacilli</taxon>
        <taxon>Bacillales</taxon>
        <taxon>Bacillaceae</taxon>
        <taxon>Bacillus</taxon>
        <taxon>Bacillus cereus group</taxon>
    </lineage>
</organism>
<protein>
    <submittedName>
        <fullName evidence="1">Uncharacterized protein</fullName>
    </submittedName>
</protein>
<dbReference type="EMBL" id="MPON01000004">
    <property type="protein sequence ID" value="OKA37238.1"/>
    <property type="molecule type" value="Genomic_DNA"/>
</dbReference>